<reference evidence="1 2" key="1">
    <citation type="journal article" date="2024" name="Ann. Entomol. Soc. Am.">
        <title>Genomic analyses of the southern and eastern yellowjacket wasps (Hymenoptera: Vespidae) reveal evolutionary signatures of social life.</title>
        <authorList>
            <person name="Catto M.A."/>
            <person name="Caine P.B."/>
            <person name="Orr S.E."/>
            <person name="Hunt B.G."/>
            <person name="Goodisman M.A.D."/>
        </authorList>
    </citation>
    <scope>NUCLEOTIDE SEQUENCE [LARGE SCALE GENOMIC DNA]</scope>
    <source>
        <strain evidence="1">233</strain>
        <tissue evidence="1">Head and thorax</tissue>
    </source>
</reference>
<dbReference type="EMBL" id="JAUDFV010000153">
    <property type="protein sequence ID" value="KAL2717156.1"/>
    <property type="molecule type" value="Genomic_DNA"/>
</dbReference>
<dbReference type="Proteomes" id="UP001607302">
    <property type="component" value="Unassembled WGS sequence"/>
</dbReference>
<sequence>MKYESPYIDWRLEIIAIRINGPSWKVWRENIIEIRVPMVPLLIRYLCFELVLSSASSLLGRMGFHHGWIRITIVSTVPRWSYHRPSTHSAVWNGDDNDDADATVSLITGRSTRGEMPPIIGATPLKQSNRTVRTLERDRNGMNSIFDIFIIFRDTFGSSRNSSFERDVRLGEKNEALDVPESMVDFQNVSDDFSMSPFLRETFDVIVQ</sequence>
<keyword evidence="2" id="KW-1185">Reference proteome</keyword>
<evidence type="ECO:0000313" key="1">
    <source>
        <dbReference type="EMBL" id="KAL2717156.1"/>
    </source>
</evidence>
<organism evidence="1 2">
    <name type="scientific">Vespula squamosa</name>
    <name type="common">Southern yellow jacket</name>
    <name type="synonym">Wasp</name>
    <dbReference type="NCBI Taxonomy" id="30214"/>
    <lineage>
        <taxon>Eukaryota</taxon>
        <taxon>Metazoa</taxon>
        <taxon>Ecdysozoa</taxon>
        <taxon>Arthropoda</taxon>
        <taxon>Hexapoda</taxon>
        <taxon>Insecta</taxon>
        <taxon>Pterygota</taxon>
        <taxon>Neoptera</taxon>
        <taxon>Endopterygota</taxon>
        <taxon>Hymenoptera</taxon>
        <taxon>Apocrita</taxon>
        <taxon>Aculeata</taxon>
        <taxon>Vespoidea</taxon>
        <taxon>Vespidae</taxon>
        <taxon>Vespinae</taxon>
        <taxon>Vespula</taxon>
    </lineage>
</organism>
<comment type="caution">
    <text evidence="1">The sequence shown here is derived from an EMBL/GenBank/DDBJ whole genome shotgun (WGS) entry which is preliminary data.</text>
</comment>
<gene>
    <name evidence="1" type="ORF">V1478_012856</name>
</gene>
<evidence type="ECO:0000313" key="2">
    <source>
        <dbReference type="Proteomes" id="UP001607302"/>
    </source>
</evidence>
<name>A0ABD2A9T5_VESSQ</name>
<accession>A0ABD2A9T5</accession>
<dbReference type="AlphaFoldDB" id="A0ABD2A9T5"/>
<proteinExistence type="predicted"/>
<protein>
    <submittedName>
        <fullName evidence="1">Uncharacterized protein</fullName>
    </submittedName>
</protein>